<protein>
    <submittedName>
        <fullName evidence="2">Uncharacterized protein</fullName>
    </submittedName>
</protein>
<accession>A0A4Z0HF17</accession>
<evidence type="ECO:0000313" key="3">
    <source>
        <dbReference type="Proteomes" id="UP000297948"/>
    </source>
</evidence>
<evidence type="ECO:0000313" key="2">
    <source>
        <dbReference type="EMBL" id="TGB13738.1"/>
    </source>
</evidence>
<reference evidence="2 3" key="1">
    <citation type="submission" date="2019-03" db="EMBL/GenBank/DDBJ databases">
        <authorList>
            <person name="Gonzalez-Pimentel J.L."/>
        </authorList>
    </citation>
    <scope>NUCLEOTIDE SEQUENCE [LARGE SCALE GENOMIC DNA]</scope>
    <source>
        <strain evidence="2 3">JCM 31289</strain>
    </source>
</reference>
<feature type="compositionally biased region" description="Basic and acidic residues" evidence="1">
    <location>
        <begin position="395"/>
        <end position="406"/>
    </location>
</feature>
<dbReference type="AlphaFoldDB" id="A0A4Z0HF17"/>
<keyword evidence="3" id="KW-1185">Reference proteome</keyword>
<proteinExistence type="predicted"/>
<gene>
    <name evidence="2" type="ORF">E4099_09550</name>
</gene>
<feature type="region of interest" description="Disordered" evidence="1">
    <location>
        <begin position="382"/>
        <end position="417"/>
    </location>
</feature>
<dbReference type="OrthoDB" id="3323452at2"/>
<feature type="compositionally biased region" description="Basic and acidic residues" evidence="1">
    <location>
        <begin position="279"/>
        <end position="296"/>
    </location>
</feature>
<feature type="region of interest" description="Disordered" evidence="1">
    <location>
        <begin position="276"/>
        <end position="299"/>
    </location>
</feature>
<dbReference type="RefSeq" id="WP_135338536.1">
    <property type="nucleotide sequence ID" value="NZ_JBHLTX010000013.1"/>
</dbReference>
<evidence type="ECO:0000256" key="1">
    <source>
        <dbReference type="SAM" id="MobiDB-lite"/>
    </source>
</evidence>
<organism evidence="2 3">
    <name type="scientific">Streptomyces palmae</name>
    <dbReference type="NCBI Taxonomy" id="1701085"/>
    <lineage>
        <taxon>Bacteria</taxon>
        <taxon>Bacillati</taxon>
        <taxon>Actinomycetota</taxon>
        <taxon>Actinomycetes</taxon>
        <taxon>Kitasatosporales</taxon>
        <taxon>Streptomycetaceae</taxon>
        <taxon>Streptomyces</taxon>
    </lineage>
</organism>
<dbReference type="Proteomes" id="UP000297948">
    <property type="component" value="Unassembled WGS sequence"/>
</dbReference>
<comment type="caution">
    <text evidence="2">The sequence shown here is derived from an EMBL/GenBank/DDBJ whole genome shotgun (WGS) entry which is preliminary data.</text>
</comment>
<feature type="compositionally biased region" description="Acidic residues" evidence="1">
    <location>
        <begin position="407"/>
        <end position="417"/>
    </location>
</feature>
<sequence length="417" mass="45127">MTTLLVHDTTTPWHPTDPALDVTVGTGTLLDREVAVNRLRYDGGPAAAAEFAPAAPLDLTDWEELRLWIRADPPAHGTPQLPFYLALSYTDAQDSQGSEHRWFIPVNDADTWEHCPIGIGDDRRGAITRFRLETIGGTPFTAEVYQLRAVREEMLGDIERALVDALSGLRPPGLDRVPLLVSAAPGDQTVEPAYASGFAPGNRILLQGGQGPDEEHDVVQVTNGSLPGRTRLAFAADSPVRGGFPAGGSSVSVTVPVELAASDSATGRAVPRVEVSGTEVREDADRSGYARQRDSFRPSGPLTVCAVRPPARAYTADYRITVAGTDPGQRTAIHNGVLSRLSNDRPLWIDDMPAPVWMLPVPWWQECQETGPGPVRIRVGSRMQTGPREVLPLVRRSEVRAGRPDTPEDDEGMAPRP</sequence>
<name>A0A4Z0HF17_9ACTN</name>
<dbReference type="EMBL" id="SRID01000060">
    <property type="protein sequence ID" value="TGB13738.1"/>
    <property type="molecule type" value="Genomic_DNA"/>
</dbReference>